<evidence type="ECO:0000256" key="3">
    <source>
        <dbReference type="ARBA" id="ARBA00022833"/>
    </source>
</evidence>
<feature type="compositionally biased region" description="Low complexity" evidence="5">
    <location>
        <begin position="330"/>
        <end position="351"/>
    </location>
</feature>
<dbReference type="GO" id="GO:0008270">
    <property type="term" value="F:zinc ion binding"/>
    <property type="evidence" value="ECO:0007669"/>
    <property type="project" value="UniProtKB-KW"/>
</dbReference>
<feature type="compositionally biased region" description="Low complexity" evidence="5">
    <location>
        <begin position="510"/>
        <end position="533"/>
    </location>
</feature>
<evidence type="ECO:0000256" key="2">
    <source>
        <dbReference type="ARBA" id="ARBA00022771"/>
    </source>
</evidence>
<dbReference type="EMBL" id="JARJLG010000205">
    <property type="protein sequence ID" value="KAJ7728410.1"/>
    <property type="molecule type" value="Genomic_DNA"/>
</dbReference>
<dbReference type="Pfam" id="PF00628">
    <property type="entry name" value="PHD"/>
    <property type="match status" value="1"/>
</dbReference>
<evidence type="ECO:0000256" key="1">
    <source>
        <dbReference type="ARBA" id="ARBA00022723"/>
    </source>
</evidence>
<evidence type="ECO:0000313" key="7">
    <source>
        <dbReference type="EMBL" id="KAJ7728410.1"/>
    </source>
</evidence>
<accession>A0AAD7MQL3</accession>
<feature type="region of interest" description="Disordered" evidence="5">
    <location>
        <begin position="279"/>
        <end position="426"/>
    </location>
</feature>
<feature type="region of interest" description="Disordered" evidence="5">
    <location>
        <begin position="191"/>
        <end position="212"/>
    </location>
</feature>
<evidence type="ECO:0000313" key="8">
    <source>
        <dbReference type="Proteomes" id="UP001215280"/>
    </source>
</evidence>
<dbReference type="Gene3D" id="3.30.40.10">
    <property type="entry name" value="Zinc/RING finger domain, C3HC4 (zinc finger)"/>
    <property type="match status" value="1"/>
</dbReference>
<comment type="caution">
    <text evidence="7">The sequence shown here is derived from an EMBL/GenBank/DDBJ whole genome shotgun (WGS) entry which is preliminary data.</text>
</comment>
<organism evidence="7 8">
    <name type="scientific">Mycena maculata</name>
    <dbReference type="NCBI Taxonomy" id="230809"/>
    <lineage>
        <taxon>Eukaryota</taxon>
        <taxon>Fungi</taxon>
        <taxon>Dikarya</taxon>
        <taxon>Basidiomycota</taxon>
        <taxon>Agaricomycotina</taxon>
        <taxon>Agaricomycetes</taxon>
        <taxon>Agaricomycetidae</taxon>
        <taxon>Agaricales</taxon>
        <taxon>Marasmiineae</taxon>
        <taxon>Mycenaceae</taxon>
        <taxon>Mycena</taxon>
    </lineage>
</organism>
<keyword evidence="4" id="KW-0175">Coiled coil</keyword>
<gene>
    <name evidence="7" type="ORF">DFH07DRAFT_851127</name>
</gene>
<sequence>MSRTHLPADRPAGLAALVGPTTGHYRHPAVARQPHPEPGVYHYPPQPPGYQPPDIADAISQRLIQPISQLLASHQAHSDTRLNRLENNIQRLSTEISSARQESRACIVEIANILQNSHALQTGRLKRLENILGMGAEMKEEKTLLNRFDLLSFAVEDLLERVKDPEANLPDGPLHHDMATSPIKRAYANAAIPPKTPSPRPQSTSTAVGTSPEIGFNFPSFSTLVDESTRNKAVDSPQENDDLSVSRDILKTTFAAASPVTRPLVPVDWQNQTPAQEESFAFNPDQSPDGMEPYSALPNQPRPPDGTVASLRFVTAPFMSTPRRSTSMHPVSPALSVSPPQSPSPRQITPSPFDPPAEDHEIPSPVGRSRCTTPDGPRTPAPARESSVGANVLHFTGAAPESPSPSPSRFRSDELDHPRSPSVDTVREELAVVDMMAVAQSDTLSTIASPIPLAAAVPVRTVPSSVTPSPLFGSQMQRTSPPHLSLSIPATPPCPTSTSPNPADLSDTWMSPMSPLSPTTPSTPRRLSPTPLLKLEDAGSIPIPTPLRRPTTSGLRLVAAVPQVDEQADVVVVEQAEAYFPRIKKRKAKARESEGSSTQEPPAKRTRQRSEKKDRLPAGAGKQEKGKKKKKVVEVLWPAMTPEGETDPEFVGKFIGCDNMQCNRWYHYSCLGIVPGDPRLDSDFLCPLCTAGHPAPAPHPDTAKEQCSRPDCVVKDEFFESLGIFGRHHKLDSTYGRLTWWLVFWKGYEWSDATWEPTPPSEEAVKEFIARATAEGLDLDDDGCIMLSEAQVGGARHPDASA</sequence>
<feature type="region of interest" description="Disordered" evidence="5">
    <location>
        <begin position="585"/>
        <end position="629"/>
    </location>
</feature>
<keyword evidence="2" id="KW-0863">Zinc-finger</keyword>
<protein>
    <recommendedName>
        <fullName evidence="6">Zinc finger PHD-type domain-containing protein</fullName>
    </recommendedName>
</protein>
<dbReference type="InterPro" id="IPR013083">
    <property type="entry name" value="Znf_RING/FYVE/PHD"/>
</dbReference>
<dbReference type="AlphaFoldDB" id="A0AAD7MQL3"/>
<dbReference type="InterPro" id="IPR011011">
    <property type="entry name" value="Znf_FYVE_PHD"/>
</dbReference>
<proteinExistence type="predicted"/>
<feature type="region of interest" description="Disordered" evidence="5">
    <location>
        <begin position="490"/>
        <end position="550"/>
    </location>
</feature>
<feature type="coiled-coil region" evidence="4">
    <location>
        <begin position="75"/>
        <end position="102"/>
    </location>
</feature>
<feature type="compositionally biased region" description="Basic and acidic residues" evidence="5">
    <location>
        <begin position="410"/>
        <end position="426"/>
    </location>
</feature>
<dbReference type="CDD" id="cd15489">
    <property type="entry name" value="PHD_SF"/>
    <property type="match status" value="1"/>
</dbReference>
<evidence type="ECO:0000259" key="6">
    <source>
        <dbReference type="SMART" id="SM00249"/>
    </source>
</evidence>
<evidence type="ECO:0000256" key="4">
    <source>
        <dbReference type="SAM" id="Coils"/>
    </source>
</evidence>
<dbReference type="SMART" id="SM00249">
    <property type="entry name" value="PHD"/>
    <property type="match status" value="1"/>
</dbReference>
<dbReference type="Proteomes" id="UP001215280">
    <property type="component" value="Unassembled WGS sequence"/>
</dbReference>
<keyword evidence="8" id="KW-1185">Reference proteome</keyword>
<dbReference type="InterPro" id="IPR001965">
    <property type="entry name" value="Znf_PHD"/>
</dbReference>
<feature type="domain" description="Zinc finger PHD-type" evidence="6">
    <location>
        <begin position="644"/>
        <end position="690"/>
    </location>
</feature>
<feature type="region of interest" description="Disordered" evidence="5">
    <location>
        <begin position="1"/>
        <end position="36"/>
    </location>
</feature>
<dbReference type="InterPro" id="IPR019787">
    <property type="entry name" value="Znf_PHD-finger"/>
</dbReference>
<keyword evidence="1" id="KW-0479">Metal-binding</keyword>
<keyword evidence="3" id="KW-0862">Zinc</keyword>
<dbReference type="SUPFAM" id="SSF57903">
    <property type="entry name" value="FYVE/PHD zinc finger"/>
    <property type="match status" value="1"/>
</dbReference>
<reference evidence="7" key="1">
    <citation type="submission" date="2023-03" db="EMBL/GenBank/DDBJ databases">
        <title>Massive genome expansion in bonnet fungi (Mycena s.s.) driven by repeated elements and novel gene families across ecological guilds.</title>
        <authorList>
            <consortium name="Lawrence Berkeley National Laboratory"/>
            <person name="Harder C.B."/>
            <person name="Miyauchi S."/>
            <person name="Viragh M."/>
            <person name="Kuo A."/>
            <person name="Thoen E."/>
            <person name="Andreopoulos B."/>
            <person name="Lu D."/>
            <person name="Skrede I."/>
            <person name="Drula E."/>
            <person name="Henrissat B."/>
            <person name="Morin E."/>
            <person name="Kohler A."/>
            <person name="Barry K."/>
            <person name="LaButti K."/>
            <person name="Morin E."/>
            <person name="Salamov A."/>
            <person name="Lipzen A."/>
            <person name="Mereny Z."/>
            <person name="Hegedus B."/>
            <person name="Baldrian P."/>
            <person name="Stursova M."/>
            <person name="Weitz H."/>
            <person name="Taylor A."/>
            <person name="Grigoriev I.V."/>
            <person name="Nagy L.G."/>
            <person name="Martin F."/>
            <person name="Kauserud H."/>
        </authorList>
    </citation>
    <scope>NUCLEOTIDE SEQUENCE</scope>
    <source>
        <strain evidence="7">CBHHK188m</strain>
    </source>
</reference>
<evidence type="ECO:0000256" key="5">
    <source>
        <dbReference type="SAM" id="MobiDB-lite"/>
    </source>
</evidence>
<dbReference type="CDD" id="cd00024">
    <property type="entry name" value="CD_CSD"/>
    <property type="match status" value="1"/>
</dbReference>
<name>A0AAD7MQL3_9AGAR</name>